<evidence type="ECO:0000313" key="1">
    <source>
        <dbReference type="EMBL" id="SNS50101.1"/>
    </source>
</evidence>
<dbReference type="OrthoDB" id="2530105at2"/>
<dbReference type="Pfam" id="PF08012">
    <property type="entry name" value="DUF1702"/>
    <property type="match status" value="1"/>
</dbReference>
<dbReference type="EMBL" id="FZNP01000019">
    <property type="protein sequence ID" value="SNS50101.1"/>
    <property type="molecule type" value="Genomic_DNA"/>
</dbReference>
<dbReference type="AlphaFoldDB" id="A0A239F077"/>
<evidence type="ECO:0000313" key="2">
    <source>
        <dbReference type="Proteomes" id="UP000198420"/>
    </source>
</evidence>
<gene>
    <name evidence="1" type="ORF">SAMN06265355_11922</name>
</gene>
<dbReference type="InterPro" id="IPR012964">
    <property type="entry name" value="DUF1702"/>
</dbReference>
<accession>A0A239F077</accession>
<reference evidence="2" key="1">
    <citation type="submission" date="2017-06" db="EMBL/GenBank/DDBJ databases">
        <authorList>
            <person name="Varghese N."/>
            <person name="Submissions S."/>
        </authorList>
    </citation>
    <scope>NUCLEOTIDE SEQUENCE [LARGE SCALE GENOMIC DNA]</scope>
    <source>
        <strain evidence="2">DSM 44485</strain>
    </source>
</reference>
<proteinExistence type="predicted"/>
<protein>
    <recommendedName>
        <fullName evidence="3">DUF1702 family protein</fullName>
    </recommendedName>
</protein>
<dbReference type="RefSeq" id="WP_089316015.1">
    <property type="nucleotide sequence ID" value="NZ_FZNP01000019.1"/>
</dbReference>
<keyword evidence="2" id="KW-1185">Reference proteome</keyword>
<sequence length="318" mass="34118">MAAVGNLLTPPLRGFLEIDPKTLDVERLGFPPGDPQARARLADVVQSFATGFNTALGADPASLDFKALPHDLRGFAFEGAAMGVALVDLGTLSGGRRVRALAEGAGARYIHLIHVGVGWAYARTHLHPWTGIRFGRPLLRWLVWDGWGFHQAFFKSRRVLVRHWVERPARGTMRTIRDQGVGRALWFYAGGDPVGVAGTIGAFPAARRSDVWAGIGLAAAYTGALPPERLGELLDRAAGFEEHIAQGAAFAAKAHVVSQEVPERSAAAIETLTGAAPAVAAAWTDEAAVTAERCGGGPEGYEVWRARVRQAWRKHNEG</sequence>
<organism evidence="1 2">
    <name type="scientific">Actinomadura mexicana</name>
    <dbReference type="NCBI Taxonomy" id="134959"/>
    <lineage>
        <taxon>Bacteria</taxon>
        <taxon>Bacillati</taxon>
        <taxon>Actinomycetota</taxon>
        <taxon>Actinomycetes</taxon>
        <taxon>Streptosporangiales</taxon>
        <taxon>Thermomonosporaceae</taxon>
        <taxon>Actinomadura</taxon>
    </lineage>
</organism>
<evidence type="ECO:0008006" key="3">
    <source>
        <dbReference type="Google" id="ProtNLM"/>
    </source>
</evidence>
<dbReference type="Proteomes" id="UP000198420">
    <property type="component" value="Unassembled WGS sequence"/>
</dbReference>
<name>A0A239F077_9ACTN</name>